<dbReference type="PANTHER" id="PTHR11070">
    <property type="entry name" value="UVRD / RECB / PCRA DNA HELICASE FAMILY MEMBER"/>
    <property type="match status" value="1"/>
</dbReference>
<evidence type="ECO:0000259" key="6">
    <source>
        <dbReference type="PROSITE" id="PS51198"/>
    </source>
</evidence>
<dbReference type="GO" id="GO:0003677">
    <property type="term" value="F:DNA binding"/>
    <property type="evidence" value="ECO:0007669"/>
    <property type="project" value="InterPro"/>
</dbReference>
<dbReference type="RefSeq" id="WP_120978205.1">
    <property type="nucleotide sequence ID" value="NZ_RBZM01000007.1"/>
</dbReference>
<keyword evidence="1 5" id="KW-0547">Nucleotide-binding</keyword>
<dbReference type="GO" id="GO:0043138">
    <property type="term" value="F:3'-5' DNA helicase activity"/>
    <property type="evidence" value="ECO:0007669"/>
    <property type="project" value="TreeGrafter"/>
</dbReference>
<dbReference type="InterPro" id="IPR014016">
    <property type="entry name" value="UvrD-like_ATP-bd"/>
</dbReference>
<dbReference type="PROSITE" id="PS51198">
    <property type="entry name" value="UVRD_HELICASE_ATP_BIND"/>
    <property type="match status" value="1"/>
</dbReference>
<protein>
    <submittedName>
        <fullName evidence="7">Helicase</fullName>
    </submittedName>
</protein>
<dbReference type="InterPro" id="IPR000212">
    <property type="entry name" value="DNA_helicase_UvrD/REP"/>
</dbReference>
<dbReference type="InterPro" id="IPR027417">
    <property type="entry name" value="P-loop_NTPase"/>
</dbReference>
<dbReference type="GO" id="GO:0005524">
    <property type="term" value="F:ATP binding"/>
    <property type="evidence" value="ECO:0007669"/>
    <property type="project" value="UniProtKB-UniRule"/>
</dbReference>
<dbReference type="Gene3D" id="3.40.50.300">
    <property type="entry name" value="P-loop containing nucleotide triphosphate hydrolases"/>
    <property type="match status" value="3"/>
</dbReference>
<evidence type="ECO:0000256" key="4">
    <source>
        <dbReference type="ARBA" id="ARBA00022840"/>
    </source>
</evidence>
<evidence type="ECO:0000256" key="5">
    <source>
        <dbReference type="PROSITE-ProRule" id="PRU00560"/>
    </source>
</evidence>
<dbReference type="InterPro" id="IPR013986">
    <property type="entry name" value="DExx_box_DNA_helicase_dom_sf"/>
</dbReference>
<proteinExistence type="predicted"/>
<dbReference type="NCBIfam" id="NF041464">
    <property type="entry name" value="HelD_BACSU"/>
    <property type="match status" value="2"/>
</dbReference>
<evidence type="ECO:0000313" key="8">
    <source>
        <dbReference type="Proteomes" id="UP000282076"/>
    </source>
</evidence>
<dbReference type="Pfam" id="PF13538">
    <property type="entry name" value="UvrD_C_2"/>
    <property type="match status" value="1"/>
</dbReference>
<feature type="binding site" evidence="5">
    <location>
        <begin position="232"/>
        <end position="239"/>
    </location>
    <ligand>
        <name>ATP</name>
        <dbReference type="ChEBI" id="CHEBI:30616"/>
    </ligand>
</feature>
<keyword evidence="3 5" id="KW-0347">Helicase</keyword>
<dbReference type="EMBL" id="RBZM01000007">
    <property type="protein sequence ID" value="RKP51506.1"/>
    <property type="molecule type" value="Genomic_DNA"/>
</dbReference>
<dbReference type="Pfam" id="PF00580">
    <property type="entry name" value="UvrD-helicase"/>
    <property type="match status" value="1"/>
</dbReference>
<name>A0A494XRM9_9BACL</name>
<gene>
    <name evidence="7" type="ORF">D7Z26_17110</name>
</gene>
<dbReference type="InterPro" id="IPR027785">
    <property type="entry name" value="UvrD-like_helicase_C"/>
</dbReference>
<evidence type="ECO:0000313" key="7">
    <source>
        <dbReference type="EMBL" id="RKP51506.1"/>
    </source>
</evidence>
<dbReference type="PANTHER" id="PTHR11070:SF17">
    <property type="entry name" value="DNA HELICASE IV"/>
    <property type="match status" value="1"/>
</dbReference>
<feature type="domain" description="UvrD-like helicase ATP-binding" evidence="6">
    <location>
        <begin position="211"/>
        <end position="639"/>
    </location>
</feature>
<keyword evidence="4 5" id="KW-0067">ATP-binding</keyword>
<evidence type="ECO:0000256" key="1">
    <source>
        <dbReference type="ARBA" id="ARBA00022741"/>
    </source>
</evidence>
<organism evidence="7 8">
    <name type="scientific">Cohnella endophytica</name>
    <dbReference type="NCBI Taxonomy" id="2419778"/>
    <lineage>
        <taxon>Bacteria</taxon>
        <taxon>Bacillati</taxon>
        <taxon>Bacillota</taxon>
        <taxon>Bacilli</taxon>
        <taxon>Bacillales</taxon>
        <taxon>Paenibacillaceae</taxon>
        <taxon>Cohnella</taxon>
    </lineage>
</organism>
<keyword evidence="2 5" id="KW-0378">Hydrolase</keyword>
<accession>A0A494XRM9</accession>
<dbReference type="InterPro" id="IPR048228">
    <property type="entry name" value="HelD_bacillota"/>
</dbReference>
<dbReference type="GO" id="GO:0000725">
    <property type="term" value="P:recombinational repair"/>
    <property type="evidence" value="ECO:0007669"/>
    <property type="project" value="TreeGrafter"/>
</dbReference>
<dbReference type="SUPFAM" id="SSF52540">
    <property type="entry name" value="P-loop containing nucleoside triphosphate hydrolases"/>
    <property type="match status" value="1"/>
</dbReference>
<dbReference type="Gene3D" id="1.10.10.160">
    <property type="match status" value="1"/>
</dbReference>
<dbReference type="GO" id="GO:0016787">
    <property type="term" value="F:hydrolase activity"/>
    <property type="evidence" value="ECO:0007669"/>
    <property type="project" value="UniProtKB-UniRule"/>
</dbReference>
<keyword evidence="8" id="KW-1185">Reference proteome</keyword>
<dbReference type="Proteomes" id="UP000282076">
    <property type="component" value="Unassembled WGS sequence"/>
</dbReference>
<sequence>MINAKDWQQEQERLELITQKLHSRIVELEPEVDQLHDQAADIRKRFWEEVTVNTSTQEDFEETFFTIKQQAAVLSERERSHRQRVQQWKSMKRLLPSPYFGRIDFQEDGLGFSEEVYIGVSSFVDADGMSFLVYDWRTPIASLYYDYSPGAVSFQTPGGNIAGTMKLKRQYRIRDGQIRNLFDSSLTIGDELLQQVLGKGADAQMKSIVATIQKEQNAIIRNDKSRMLIVQGAAGSGKTSAALQRVAYLLYKHRDNLKADQVVLFSPNPMYNSYVSTVLPELGEENMQQTTFQEYLEYWLGSSLRLEDPFDQLEYVLTEQSTPGYEARLNGIQYKSSEAYLKALQSYASWLGREGMQFHSIRFRDRDLISAEQMKSKFYSYDASLRLINRVVLLQEWLLRELTLLERKEREEAWVQEELNYLDNDQYAEAYKSLRKEDGVFEFAEQYVEAYNKLINNRQQDEDVFDFAQQEEELLRRMVVKEQFRPLRQGVKRLSFIDMVGLYAQLFDDDAAYREMASEAEVPGLWAEICKQTKEKLSRFELFYEDTTPYLYLKELIEGVRTNTEVRYLFVDEGQDYSMFQYEFLRKLFPRARMTVLGDFGQAIFTQATNLHETDSPLIRLYDAAETSQYFLVRSYRSTREIVDFTKSLLPGGEEIVPFERSGRKPLLSKAGSNEARAERMAADLAALQAEGFASIAVITKTAAESSDAFEALTARGCQALRHITKNTPNFEKGTQVIPAYLAKGVEFDAVLIYDASSRAYHRESERKLFYTACTRAMHRLILYAIGEPTPFIQALDTSLYEVEE</sequence>
<dbReference type="AlphaFoldDB" id="A0A494XRM9"/>
<comment type="caution">
    <text evidence="7">The sequence shown here is derived from an EMBL/GenBank/DDBJ whole genome shotgun (WGS) entry which is preliminary data.</text>
</comment>
<reference evidence="7 8" key="1">
    <citation type="submission" date="2018-10" db="EMBL/GenBank/DDBJ databases">
        <title>Cohnella sp. M2MS4P-1, whole genome shotgun sequence.</title>
        <authorList>
            <person name="Tuo L."/>
        </authorList>
    </citation>
    <scope>NUCLEOTIDE SEQUENCE [LARGE SCALE GENOMIC DNA]</scope>
    <source>
        <strain evidence="7 8">M2MS4P-1</strain>
    </source>
</reference>
<dbReference type="OrthoDB" id="9787585at2"/>
<dbReference type="GO" id="GO:0005829">
    <property type="term" value="C:cytosol"/>
    <property type="evidence" value="ECO:0007669"/>
    <property type="project" value="TreeGrafter"/>
</dbReference>
<evidence type="ECO:0000256" key="3">
    <source>
        <dbReference type="ARBA" id="ARBA00022806"/>
    </source>
</evidence>
<evidence type="ECO:0000256" key="2">
    <source>
        <dbReference type="ARBA" id="ARBA00022801"/>
    </source>
</evidence>